<evidence type="ECO:0000256" key="6">
    <source>
        <dbReference type="ARBA" id="ARBA00023136"/>
    </source>
</evidence>
<evidence type="ECO:0000313" key="11">
    <source>
        <dbReference type="Proteomes" id="UP000276901"/>
    </source>
</evidence>
<evidence type="ECO:0000256" key="7">
    <source>
        <dbReference type="SAM" id="Phobius"/>
    </source>
</evidence>
<feature type="transmembrane region" description="Helical" evidence="7">
    <location>
        <begin position="369"/>
        <end position="388"/>
    </location>
</feature>
<keyword evidence="5 7" id="KW-1133">Transmembrane helix</keyword>
<comment type="similarity">
    <text evidence="2">Belongs to the ABC-4 integral membrane protein family. LolC/E subfamily.</text>
</comment>
<dbReference type="Proteomes" id="UP000276901">
    <property type="component" value="Unassembled WGS sequence"/>
</dbReference>
<sequence length="405" mass="45300">MRFSLLFKLVAKDLWQDRKVSFFIVSALMAVIAPLLLLFSLKFGIVSKLQQDLVNDPQNLEIKMDGLNYNLDDKWLNEIKNNLLVQFVVPLTRALNMQADVRSTHTFERDVLLIPTAEKDPLIPENMVLSQDKGIILSALIAEKLQVQQGDNIDLFFSRKLEGVEQKASMTLMVENVLPERYFNRKGAFVRLPILVEIENFLDGYQVSHYVNQPITSGKALETPRRTYSKARIYAADLDSVLALSAQLRDQGISTLTQANAIANVKSIDKVLTILFVIIAITSIIGAILSLSGSFLANIERKRKEISLLYLFGLKPSELKVYLMMQSLLLSSAAFVLAFILFMISSTIINTVFSQHLSEEIFLSVLLPIHYLIAFLATNSVAVVVAILGGSNIGKIQPAEILREV</sequence>
<keyword evidence="6 7" id="KW-0472">Membrane</keyword>
<evidence type="ECO:0000256" key="4">
    <source>
        <dbReference type="ARBA" id="ARBA00022692"/>
    </source>
</evidence>
<protein>
    <submittedName>
        <fullName evidence="10">ABC transport system permease protein</fullName>
    </submittedName>
</protein>
<evidence type="ECO:0000256" key="1">
    <source>
        <dbReference type="ARBA" id="ARBA00004651"/>
    </source>
</evidence>
<evidence type="ECO:0000313" key="12">
    <source>
        <dbReference type="Proteomes" id="UP000502287"/>
    </source>
</evidence>
<dbReference type="RefSeq" id="WP_123956854.1">
    <property type="nucleotide sequence ID" value="NZ_CP015029.1"/>
</dbReference>
<organism evidence="9 12">
    <name type="scientific">Frederiksenia canicola</name>
    <dbReference type="NCBI Taxonomy" id="123824"/>
    <lineage>
        <taxon>Bacteria</taxon>
        <taxon>Pseudomonadati</taxon>
        <taxon>Pseudomonadota</taxon>
        <taxon>Gammaproteobacteria</taxon>
        <taxon>Pasteurellales</taxon>
        <taxon>Pasteurellaceae</taxon>
        <taxon>Frederiksenia</taxon>
    </lineage>
</organism>
<reference evidence="9 12" key="1">
    <citation type="submission" date="2016-03" db="EMBL/GenBank/DDBJ databases">
        <authorList>
            <person name="Hansen M.J."/>
            <person name="Bojesen A.M."/>
            <person name="Planet P."/>
        </authorList>
    </citation>
    <scope>NUCLEOTIDE SEQUENCE [LARGE SCALE GENOMIC DNA]</scope>
    <source>
        <strain evidence="9 12">HPA 21</strain>
    </source>
</reference>
<evidence type="ECO:0000259" key="8">
    <source>
        <dbReference type="Pfam" id="PF02687"/>
    </source>
</evidence>
<keyword evidence="11" id="KW-1185">Reference proteome</keyword>
<feature type="transmembrane region" description="Helical" evidence="7">
    <location>
        <begin position="271"/>
        <end position="297"/>
    </location>
</feature>
<dbReference type="InterPro" id="IPR003838">
    <property type="entry name" value="ABC3_permease_C"/>
</dbReference>
<evidence type="ECO:0000256" key="2">
    <source>
        <dbReference type="ARBA" id="ARBA00005236"/>
    </source>
</evidence>
<dbReference type="KEGG" id="fcl:A4G17_01180"/>
<dbReference type="AlphaFoldDB" id="A0AAE6X4S5"/>
<keyword evidence="3" id="KW-1003">Cell membrane</keyword>
<dbReference type="PANTHER" id="PTHR30489">
    <property type="entry name" value="LIPOPROTEIN-RELEASING SYSTEM TRANSMEMBRANE PROTEIN LOLE"/>
    <property type="match status" value="1"/>
</dbReference>
<dbReference type="Pfam" id="PF02687">
    <property type="entry name" value="FtsX"/>
    <property type="match status" value="1"/>
</dbReference>
<dbReference type="EMBL" id="CP015029">
    <property type="protein sequence ID" value="QIM64161.1"/>
    <property type="molecule type" value="Genomic_DNA"/>
</dbReference>
<evidence type="ECO:0000313" key="10">
    <source>
        <dbReference type="EMBL" id="RPE93696.1"/>
    </source>
</evidence>
<name>A0AAE6X4S5_9PAST</name>
<dbReference type="Proteomes" id="UP000502287">
    <property type="component" value="Chromosome"/>
</dbReference>
<feature type="transmembrane region" description="Helical" evidence="7">
    <location>
        <begin position="328"/>
        <end position="349"/>
    </location>
</feature>
<feature type="domain" description="ABC3 transporter permease C-terminal" evidence="8">
    <location>
        <begin position="278"/>
        <end position="398"/>
    </location>
</feature>
<keyword evidence="4 7" id="KW-0812">Transmembrane</keyword>
<reference evidence="10 11" key="2">
    <citation type="submission" date="2018-11" db="EMBL/GenBank/DDBJ databases">
        <title>Genomic Encyclopedia of Type Strains, Phase IV (KMG-IV): sequencing the most valuable type-strain genomes for metagenomic binning, comparative biology and taxonomic classification.</title>
        <authorList>
            <person name="Goeker M."/>
        </authorList>
    </citation>
    <scope>NUCLEOTIDE SEQUENCE [LARGE SCALE GENOMIC DNA]</scope>
    <source>
        <strain evidence="10 11">DSM 25797</strain>
    </source>
</reference>
<evidence type="ECO:0000256" key="5">
    <source>
        <dbReference type="ARBA" id="ARBA00022989"/>
    </source>
</evidence>
<gene>
    <name evidence="9" type="ORF">A4G17_01180</name>
    <name evidence="10" type="ORF">EDC49_1209</name>
</gene>
<feature type="transmembrane region" description="Helical" evidence="7">
    <location>
        <begin position="20"/>
        <end position="41"/>
    </location>
</feature>
<dbReference type="PANTHER" id="PTHR30489:SF0">
    <property type="entry name" value="LIPOPROTEIN-RELEASING SYSTEM TRANSMEMBRANE PROTEIN LOLE"/>
    <property type="match status" value="1"/>
</dbReference>
<dbReference type="InterPro" id="IPR051447">
    <property type="entry name" value="Lipoprotein-release_system"/>
</dbReference>
<dbReference type="EMBL" id="RKQT01000002">
    <property type="protein sequence ID" value="RPE93696.1"/>
    <property type="molecule type" value="Genomic_DNA"/>
</dbReference>
<evidence type="ECO:0000256" key="3">
    <source>
        <dbReference type="ARBA" id="ARBA00022475"/>
    </source>
</evidence>
<accession>A0AAE6X4S5</accession>
<dbReference type="GO" id="GO:0044874">
    <property type="term" value="P:lipoprotein localization to outer membrane"/>
    <property type="evidence" value="ECO:0007669"/>
    <property type="project" value="TreeGrafter"/>
</dbReference>
<evidence type="ECO:0000313" key="9">
    <source>
        <dbReference type="EMBL" id="QIM64161.1"/>
    </source>
</evidence>
<comment type="subcellular location">
    <subcellularLocation>
        <location evidence="1">Cell membrane</location>
        <topology evidence="1">Multi-pass membrane protein</topology>
    </subcellularLocation>
</comment>
<proteinExistence type="inferred from homology"/>
<dbReference type="GO" id="GO:0098797">
    <property type="term" value="C:plasma membrane protein complex"/>
    <property type="evidence" value="ECO:0007669"/>
    <property type="project" value="TreeGrafter"/>
</dbReference>